<reference evidence="2 3" key="1">
    <citation type="journal article" date="2023" name="Arcadia Sci">
        <title>De novo assembly of a long-read Amblyomma americanum tick genome.</title>
        <authorList>
            <person name="Chou S."/>
            <person name="Poskanzer K.E."/>
            <person name="Rollins M."/>
            <person name="Thuy-Boun P.S."/>
        </authorList>
    </citation>
    <scope>NUCLEOTIDE SEQUENCE [LARGE SCALE GENOMIC DNA]</scope>
    <source>
        <strain evidence="2">F_SG_1</strain>
        <tissue evidence="2">Salivary glands</tissue>
    </source>
</reference>
<comment type="caution">
    <text evidence="2">The sequence shown here is derived from an EMBL/GenBank/DDBJ whole genome shotgun (WGS) entry which is preliminary data.</text>
</comment>
<dbReference type="EMBL" id="JARKHS020008211">
    <property type="protein sequence ID" value="KAK8780972.1"/>
    <property type="molecule type" value="Genomic_DNA"/>
</dbReference>
<name>A0AAQ4F2J4_AMBAM</name>
<dbReference type="Proteomes" id="UP001321473">
    <property type="component" value="Unassembled WGS sequence"/>
</dbReference>
<dbReference type="AlphaFoldDB" id="A0AAQ4F2J4"/>
<accession>A0AAQ4F2J4</accession>
<keyword evidence="3" id="KW-1185">Reference proteome</keyword>
<evidence type="ECO:0000256" key="1">
    <source>
        <dbReference type="SAM" id="MobiDB-lite"/>
    </source>
</evidence>
<sequence length="216" mass="24071">MERPMTVPRYGTYVTMEASLSPPPQRTRRCSSPLSTVLSVSYSSSSTSLARCASESALQHCGAPPSTPVAGVRRTSRRDGSRTGPRDAATSVDARGRPQATARSRSASSCSPRSSVASSGTSERTEEYRGAPRPALIVNMNVCTLLRQRELALFPGLRLPLRRRRRESERRELHERVWAERRRQLGRAQLSDRLEMLQKRTSEPGPSARERLRALR</sequence>
<evidence type="ECO:0000313" key="3">
    <source>
        <dbReference type="Proteomes" id="UP001321473"/>
    </source>
</evidence>
<gene>
    <name evidence="2" type="ORF">V5799_017690</name>
</gene>
<organism evidence="2 3">
    <name type="scientific">Amblyomma americanum</name>
    <name type="common">Lone star tick</name>
    <dbReference type="NCBI Taxonomy" id="6943"/>
    <lineage>
        <taxon>Eukaryota</taxon>
        <taxon>Metazoa</taxon>
        <taxon>Ecdysozoa</taxon>
        <taxon>Arthropoda</taxon>
        <taxon>Chelicerata</taxon>
        <taxon>Arachnida</taxon>
        <taxon>Acari</taxon>
        <taxon>Parasitiformes</taxon>
        <taxon>Ixodida</taxon>
        <taxon>Ixodoidea</taxon>
        <taxon>Ixodidae</taxon>
        <taxon>Amblyomminae</taxon>
        <taxon>Amblyomma</taxon>
    </lineage>
</organism>
<feature type="compositionally biased region" description="Low complexity" evidence="1">
    <location>
        <begin position="102"/>
        <end position="119"/>
    </location>
</feature>
<proteinExistence type="predicted"/>
<protein>
    <submittedName>
        <fullName evidence="2">Uncharacterized protein</fullName>
    </submittedName>
</protein>
<feature type="region of interest" description="Disordered" evidence="1">
    <location>
        <begin position="56"/>
        <end position="129"/>
    </location>
</feature>
<evidence type="ECO:0000313" key="2">
    <source>
        <dbReference type="EMBL" id="KAK8780972.1"/>
    </source>
</evidence>